<dbReference type="Gene3D" id="3.40.190.10">
    <property type="entry name" value="Periplasmic binding protein-like II"/>
    <property type="match status" value="2"/>
</dbReference>
<evidence type="ECO:0000313" key="4">
    <source>
        <dbReference type="EMBL" id="MCX2818330.1"/>
    </source>
</evidence>
<dbReference type="GO" id="GO:0009234">
    <property type="term" value="P:menaquinone biosynthetic process"/>
    <property type="evidence" value="ECO:0007669"/>
    <property type="project" value="UniProtKB-UniRule"/>
</dbReference>
<dbReference type="RefSeq" id="WP_266086104.1">
    <property type="nucleotide sequence ID" value="NZ_RKLV01000002.1"/>
</dbReference>
<dbReference type="GO" id="GO:0016836">
    <property type="term" value="F:hydro-lyase activity"/>
    <property type="evidence" value="ECO:0007669"/>
    <property type="project" value="UniProtKB-UniRule"/>
</dbReference>
<sequence length="273" mass="30149">MSEPTRVGRIDFVNSDPVYHGIETGEVEADIRLVEGFPAALNEMLARGEIDIAPVSSIEYARRSDDYYLLPDLSVSSRAEVGSVSLFSSVPAEELDGATVALASTSATSVVLLKILLDERYGVSPEYIVREPDAEAMLAEADAGLVIGDHALLAERDDETDAHVYDLGREWREHTDERMVYAVWAVRNDVPRSEALGVAEALQESKRVGYEAIDTIASDLAERMSLDPGYARSYLGMLDHDLTPSHIRGLTKYYEKAERIDEIETVPEITVKK</sequence>
<dbReference type="PANTHER" id="PTHR37690">
    <property type="entry name" value="CHORISMATE DEHYDRATASE"/>
    <property type="match status" value="1"/>
</dbReference>
<evidence type="ECO:0000256" key="3">
    <source>
        <dbReference type="HAMAP-Rule" id="MF_00995"/>
    </source>
</evidence>
<comment type="similarity">
    <text evidence="3">Belongs to the MqnA/MqnD family. MqnA subfamily.</text>
</comment>
<dbReference type="HAMAP" id="MF_00995">
    <property type="entry name" value="MqnA"/>
    <property type="match status" value="1"/>
</dbReference>
<protein>
    <recommendedName>
        <fullName evidence="3">Chorismate dehydratase</fullName>
        <ecNumber evidence="3">4.2.1.151</ecNumber>
    </recommendedName>
    <alternativeName>
        <fullName evidence="3">Menaquinone biosynthetic enzyme MqnA</fullName>
    </alternativeName>
</protein>
<dbReference type="InterPro" id="IPR030868">
    <property type="entry name" value="MqnA"/>
</dbReference>
<dbReference type="Pfam" id="PF02621">
    <property type="entry name" value="VitK2_biosynth"/>
    <property type="match status" value="1"/>
</dbReference>
<dbReference type="InterPro" id="IPR003773">
    <property type="entry name" value="Menaquinone_biosynth"/>
</dbReference>
<organism evidence="4 5">
    <name type="scientific">Halorutilus salinus</name>
    <dbReference type="NCBI Taxonomy" id="2487751"/>
    <lineage>
        <taxon>Archaea</taxon>
        <taxon>Methanobacteriati</taxon>
        <taxon>Methanobacteriota</taxon>
        <taxon>Stenosarchaea group</taxon>
        <taxon>Halobacteria</taxon>
        <taxon>Halorutilales</taxon>
        <taxon>Halorutilaceae</taxon>
        <taxon>Halorutilus</taxon>
    </lineage>
</organism>
<comment type="pathway">
    <text evidence="3">Quinol/quinone metabolism; menaquinone biosynthesis.</text>
</comment>
<keyword evidence="1 3" id="KW-0474">Menaquinone biosynthesis</keyword>
<accession>A0A9Q4GH15</accession>
<comment type="caution">
    <text evidence="4">The sequence shown here is derived from an EMBL/GenBank/DDBJ whole genome shotgun (WGS) entry which is preliminary data.</text>
</comment>
<evidence type="ECO:0000313" key="5">
    <source>
        <dbReference type="Proteomes" id="UP001149411"/>
    </source>
</evidence>
<keyword evidence="2 3" id="KW-0456">Lyase</keyword>
<proteinExistence type="inferred from homology"/>
<dbReference type="CDD" id="cd13634">
    <property type="entry name" value="PBP2_Sco4506"/>
    <property type="match status" value="1"/>
</dbReference>
<gene>
    <name evidence="3" type="primary">mqnA</name>
    <name evidence="4" type="ORF">EGH25_03050</name>
</gene>
<dbReference type="EC" id="4.2.1.151" evidence="3"/>
<keyword evidence="5" id="KW-1185">Reference proteome</keyword>
<reference evidence="4" key="1">
    <citation type="submission" date="2022-09" db="EMBL/GenBank/DDBJ databases">
        <title>Haloadaptaus new haloarchaeum isolated from saline soil.</title>
        <authorList>
            <person name="Duran-Viseras A."/>
            <person name="Sanchez-Porro C."/>
            <person name="Ventosa A."/>
        </authorList>
    </citation>
    <scope>NUCLEOTIDE SEQUENCE</scope>
    <source>
        <strain evidence="4">F3-133</strain>
    </source>
</reference>
<evidence type="ECO:0000256" key="1">
    <source>
        <dbReference type="ARBA" id="ARBA00022428"/>
    </source>
</evidence>
<dbReference type="EMBL" id="RKLV01000002">
    <property type="protein sequence ID" value="MCX2818330.1"/>
    <property type="molecule type" value="Genomic_DNA"/>
</dbReference>
<comment type="catalytic activity">
    <reaction evidence="3">
        <text>chorismate = 3-[(1-carboxyvinyl)-oxy]benzoate + H2O</text>
        <dbReference type="Rhea" id="RHEA:40051"/>
        <dbReference type="ChEBI" id="CHEBI:15377"/>
        <dbReference type="ChEBI" id="CHEBI:29748"/>
        <dbReference type="ChEBI" id="CHEBI:76981"/>
        <dbReference type="EC" id="4.2.1.151"/>
    </reaction>
</comment>
<dbReference type="AlphaFoldDB" id="A0A9Q4GH15"/>
<dbReference type="PANTHER" id="PTHR37690:SF1">
    <property type="entry name" value="CHORISMATE DEHYDRATASE"/>
    <property type="match status" value="1"/>
</dbReference>
<name>A0A9Q4GH15_9EURY</name>
<evidence type="ECO:0000256" key="2">
    <source>
        <dbReference type="ARBA" id="ARBA00023239"/>
    </source>
</evidence>
<comment type="function">
    <text evidence="3">Catalyzes the dehydration of chorismate into 3-[(1-carboxyvinyl)oxy]benzoate, a step in the biosynthesis of menaquinone (MK, vitamin K2).</text>
</comment>
<dbReference type="SUPFAM" id="SSF53850">
    <property type="entry name" value="Periplasmic binding protein-like II"/>
    <property type="match status" value="1"/>
</dbReference>
<dbReference type="Proteomes" id="UP001149411">
    <property type="component" value="Unassembled WGS sequence"/>
</dbReference>